<name>A0AA37GLS9_9PEZI</name>
<keyword evidence="3" id="KW-1185">Reference proteome</keyword>
<feature type="region of interest" description="Disordered" evidence="1">
    <location>
        <begin position="1"/>
        <end position="62"/>
    </location>
</feature>
<gene>
    <name evidence="2" type="ORF">ColLi_06222</name>
</gene>
<dbReference type="EMBL" id="BPPX01000011">
    <property type="protein sequence ID" value="GJC83384.1"/>
    <property type="molecule type" value="Genomic_DNA"/>
</dbReference>
<evidence type="ECO:0000313" key="2">
    <source>
        <dbReference type="EMBL" id="GJC83384.1"/>
    </source>
</evidence>
<accession>A0AA37GLS9</accession>
<sequence length="62" mass="6423">MQQTPTAPGLMRDPPSTTTGVLHGTAKGETPDNSPGWTGVRQPASGSPRAMYDVPGARFSPT</sequence>
<comment type="caution">
    <text evidence="2">The sequence shown here is derived from an EMBL/GenBank/DDBJ whole genome shotgun (WGS) entry which is preliminary data.</text>
</comment>
<protein>
    <submittedName>
        <fullName evidence="2">Uncharacterized protein</fullName>
    </submittedName>
</protein>
<dbReference type="AlphaFoldDB" id="A0AA37GLS9"/>
<organism evidence="2 3">
    <name type="scientific">Colletotrichum liriopes</name>
    <dbReference type="NCBI Taxonomy" id="708192"/>
    <lineage>
        <taxon>Eukaryota</taxon>
        <taxon>Fungi</taxon>
        <taxon>Dikarya</taxon>
        <taxon>Ascomycota</taxon>
        <taxon>Pezizomycotina</taxon>
        <taxon>Sordariomycetes</taxon>
        <taxon>Hypocreomycetidae</taxon>
        <taxon>Glomerellales</taxon>
        <taxon>Glomerellaceae</taxon>
        <taxon>Colletotrichum</taxon>
        <taxon>Colletotrichum spaethianum species complex</taxon>
    </lineage>
</organism>
<evidence type="ECO:0000256" key="1">
    <source>
        <dbReference type="SAM" id="MobiDB-lite"/>
    </source>
</evidence>
<dbReference type="Proteomes" id="UP001055172">
    <property type="component" value="Unassembled WGS sequence"/>
</dbReference>
<evidence type="ECO:0000313" key="3">
    <source>
        <dbReference type="Proteomes" id="UP001055172"/>
    </source>
</evidence>
<proteinExistence type="predicted"/>
<reference evidence="2 3" key="1">
    <citation type="submission" date="2021-07" db="EMBL/GenBank/DDBJ databases">
        <title>Genome data of Colletotrichum spaethianum.</title>
        <authorList>
            <person name="Utami Y.D."/>
            <person name="Hiruma K."/>
        </authorList>
    </citation>
    <scope>NUCLEOTIDE SEQUENCE [LARGE SCALE GENOMIC DNA]</scope>
    <source>
        <strain evidence="2 3">MAFF 242679</strain>
    </source>
</reference>